<dbReference type="Gene3D" id="6.10.340.10">
    <property type="match status" value="1"/>
</dbReference>
<protein>
    <recommendedName>
        <fullName evidence="4">PPM-type phosphatase domain-containing protein</fullName>
    </recommendedName>
</protein>
<dbReference type="Gene3D" id="3.60.40.10">
    <property type="entry name" value="PPM-type phosphatase domain"/>
    <property type="match status" value="1"/>
</dbReference>
<evidence type="ECO:0000313" key="5">
    <source>
        <dbReference type="EMBL" id="EHP48949.1"/>
    </source>
</evidence>
<dbReference type="eggNOG" id="COG2208">
    <property type="taxonomic scope" value="Bacteria"/>
</dbReference>
<comment type="caution">
    <text evidence="5">The sequence shown here is derived from an EMBL/GenBank/DDBJ whole genome shotgun (WGS) entry which is preliminary data.</text>
</comment>
<reference evidence="5 6" key="1">
    <citation type="submission" date="2012-01" db="EMBL/GenBank/DDBJ databases">
        <title>The Genome Sequence of Odoribacter laneus YIT 12061.</title>
        <authorList>
            <consortium name="The Broad Institute Genome Sequencing Platform"/>
            <person name="Earl A."/>
            <person name="Ward D."/>
            <person name="Feldgarden M."/>
            <person name="Gevers D."/>
            <person name="Morotomi M."/>
            <person name="Young S.K."/>
            <person name="Zeng Q."/>
            <person name="Gargeya S."/>
            <person name="Fitzgerald M."/>
            <person name="Haas B."/>
            <person name="Abouelleil A."/>
            <person name="Alvarado L."/>
            <person name="Arachchi H.M."/>
            <person name="Berlin A."/>
            <person name="Chapman S.B."/>
            <person name="Gearin G."/>
            <person name="Goldberg J."/>
            <person name="Griggs A."/>
            <person name="Gujja S."/>
            <person name="Hansen M."/>
            <person name="Heiman D."/>
            <person name="Howarth C."/>
            <person name="Larimer J."/>
            <person name="Lui A."/>
            <person name="MacDonald P.J.P."/>
            <person name="McCowen C."/>
            <person name="Montmayeur A."/>
            <person name="Murphy C."/>
            <person name="Neiman D."/>
            <person name="Pearson M."/>
            <person name="Priest M."/>
            <person name="Roberts A."/>
            <person name="Saif S."/>
            <person name="Shea T."/>
            <person name="Sisk P."/>
            <person name="Stolte C."/>
            <person name="Sykes S."/>
            <person name="Wortman J."/>
            <person name="Nusbaum C."/>
            <person name="Birren B."/>
        </authorList>
    </citation>
    <scope>NUCLEOTIDE SEQUENCE [LARGE SCALE GENOMIC DNA]</scope>
    <source>
        <strain evidence="5 6">YIT 12061</strain>
    </source>
</reference>
<dbReference type="InterPro" id="IPR036457">
    <property type="entry name" value="PPM-type-like_dom_sf"/>
</dbReference>
<dbReference type="Gene3D" id="3.30.450.20">
    <property type="entry name" value="PAS domain"/>
    <property type="match status" value="1"/>
</dbReference>
<dbReference type="SMART" id="SM00331">
    <property type="entry name" value="PP2C_SIG"/>
    <property type="match status" value="1"/>
</dbReference>
<dbReference type="Pfam" id="PF07228">
    <property type="entry name" value="SpoIIE"/>
    <property type="match status" value="1"/>
</dbReference>
<evidence type="ECO:0000259" key="4">
    <source>
        <dbReference type="SMART" id="SM00331"/>
    </source>
</evidence>
<dbReference type="AlphaFoldDB" id="H1DFF6"/>
<dbReference type="HOGENOM" id="CLU_020306_0_0_10"/>
<dbReference type="GO" id="GO:0016791">
    <property type="term" value="F:phosphatase activity"/>
    <property type="evidence" value="ECO:0007669"/>
    <property type="project" value="TreeGrafter"/>
</dbReference>
<evidence type="ECO:0000256" key="2">
    <source>
        <dbReference type="SAM" id="Phobius"/>
    </source>
</evidence>
<gene>
    <name evidence="5" type="ORF">HMPREF9449_00992</name>
</gene>
<dbReference type="InterPro" id="IPR001932">
    <property type="entry name" value="PPM-type_phosphatase-like_dom"/>
</dbReference>
<keyword evidence="1" id="KW-0378">Hydrolase</keyword>
<dbReference type="EMBL" id="ADMC01000015">
    <property type="protein sequence ID" value="EHP48949.1"/>
    <property type="molecule type" value="Genomic_DNA"/>
</dbReference>
<feature type="chain" id="PRO_5003549414" description="PPM-type phosphatase domain-containing protein" evidence="3">
    <location>
        <begin position="17"/>
        <end position="600"/>
    </location>
</feature>
<keyword evidence="3" id="KW-0732">Signal</keyword>
<evidence type="ECO:0000313" key="6">
    <source>
        <dbReference type="Proteomes" id="UP000004892"/>
    </source>
</evidence>
<feature type="transmembrane region" description="Helical" evidence="2">
    <location>
        <begin position="270"/>
        <end position="291"/>
    </location>
</feature>
<feature type="signal peptide" evidence="3">
    <location>
        <begin position="1"/>
        <end position="16"/>
    </location>
</feature>
<keyword evidence="6" id="KW-1185">Reference proteome</keyword>
<proteinExistence type="predicted"/>
<feature type="domain" description="PPM-type phosphatase" evidence="4">
    <location>
        <begin position="379"/>
        <end position="595"/>
    </location>
</feature>
<dbReference type="PANTHER" id="PTHR43156:SF2">
    <property type="entry name" value="STAGE II SPORULATION PROTEIN E"/>
    <property type="match status" value="1"/>
</dbReference>
<keyword evidence="2" id="KW-0472">Membrane</keyword>
<evidence type="ECO:0000256" key="1">
    <source>
        <dbReference type="ARBA" id="ARBA00022801"/>
    </source>
</evidence>
<dbReference type="eggNOG" id="COG5000">
    <property type="taxonomic scope" value="Bacteria"/>
</dbReference>
<dbReference type="SUPFAM" id="SSF81606">
    <property type="entry name" value="PP2C-like"/>
    <property type="match status" value="1"/>
</dbReference>
<name>H1DFF6_9BACT</name>
<dbReference type="PANTHER" id="PTHR43156">
    <property type="entry name" value="STAGE II SPORULATION PROTEIN E-RELATED"/>
    <property type="match status" value="1"/>
</dbReference>
<sequence length="600" mass="68898">MLCIFSLVFVCLYASAKNFTHTYISHEMNDLASNICRTLKRKIDEIEQIPQLTFGKEEINDSTNFDHFLSRMINTYPFLTQISLHHNNRTYCKSKGSVSHDIAENNANLSADTKQILYKNSREGYWYIKSRNAGNTVLCYCEPLPSSLKQNKPGHLELNFYLKHLTNFIQDIKPSPSGYIFITDQEGNFLIHPKSEVIRYGNLFHYLKEKHIKCCDKIKNYLTAGTGNSYLTKENTRYCMYYHTDSIFHWKINSICPCEEIQSTSDKFCLLFLFIFCIGFFTLLGIIIWIVRHSLFPLGEFTKNVHNICNGKRNLLFPTNPHNKELQELYESFAYMQNNITSYIKELKRTTAENEKITTEINLARKIQKRFLPKPIDLPPNIELYGELKQSKSVGGDLYEYFLIDNRLYFAIGDVSGKGVPAALYMASIIKLFRYVASRQNSTAEICNTINAHMCDNNEDDMYVTMAIGIMDINTGVITFTNAGHPRPLIIHQNGQIHTLNKYTDVPIGILEDYKFSEFTYTLCQGCQILLFTDGITDAENNNGNFFGQGRLMECIQQVTDRSPQFIVSSILKGIHSHIKDAGQSDDFTILSILYNGIPN</sequence>
<keyword evidence="2" id="KW-1133">Transmembrane helix</keyword>
<dbReference type="STRING" id="742817.HMPREF9449_00992"/>
<dbReference type="CDD" id="cd12912">
    <property type="entry name" value="PDC2_MCP_like"/>
    <property type="match status" value="1"/>
</dbReference>
<dbReference type="PATRIC" id="fig|742817.3.peg.1051"/>
<organism evidence="5 6">
    <name type="scientific">Odoribacter laneus YIT 12061</name>
    <dbReference type="NCBI Taxonomy" id="742817"/>
    <lineage>
        <taxon>Bacteria</taxon>
        <taxon>Pseudomonadati</taxon>
        <taxon>Bacteroidota</taxon>
        <taxon>Bacteroidia</taxon>
        <taxon>Bacteroidales</taxon>
        <taxon>Odoribacteraceae</taxon>
        <taxon>Odoribacter</taxon>
    </lineage>
</organism>
<keyword evidence="2" id="KW-0812">Transmembrane</keyword>
<accession>H1DFF6</accession>
<evidence type="ECO:0000256" key="3">
    <source>
        <dbReference type="SAM" id="SignalP"/>
    </source>
</evidence>
<dbReference type="InterPro" id="IPR052016">
    <property type="entry name" value="Bact_Sigma-Reg"/>
</dbReference>
<dbReference type="Proteomes" id="UP000004892">
    <property type="component" value="Unassembled WGS sequence"/>
</dbReference>